<dbReference type="EMBL" id="JABFAB010000002">
    <property type="protein sequence ID" value="MBA0642913.1"/>
    <property type="molecule type" value="Genomic_DNA"/>
</dbReference>
<organism evidence="2 3">
    <name type="scientific">Gossypium klotzschianum</name>
    <dbReference type="NCBI Taxonomy" id="34286"/>
    <lineage>
        <taxon>Eukaryota</taxon>
        <taxon>Viridiplantae</taxon>
        <taxon>Streptophyta</taxon>
        <taxon>Embryophyta</taxon>
        <taxon>Tracheophyta</taxon>
        <taxon>Spermatophyta</taxon>
        <taxon>Magnoliopsida</taxon>
        <taxon>eudicotyledons</taxon>
        <taxon>Gunneridae</taxon>
        <taxon>Pentapetalae</taxon>
        <taxon>rosids</taxon>
        <taxon>malvids</taxon>
        <taxon>Malvales</taxon>
        <taxon>Malvaceae</taxon>
        <taxon>Malvoideae</taxon>
        <taxon>Gossypium</taxon>
    </lineage>
</organism>
<proteinExistence type="predicted"/>
<dbReference type="Proteomes" id="UP000593573">
    <property type="component" value="Unassembled WGS sequence"/>
</dbReference>
<name>A0A7J8TXP8_9ROSI</name>
<dbReference type="AlphaFoldDB" id="A0A7J8TXP8"/>
<gene>
    <name evidence="2" type="ORF">Goklo_027245</name>
</gene>
<comment type="caution">
    <text evidence="2">The sequence shown here is derived from an EMBL/GenBank/DDBJ whole genome shotgun (WGS) entry which is preliminary data.</text>
</comment>
<evidence type="ECO:0000313" key="2">
    <source>
        <dbReference type="EMBL" id="MBA0642913.1"/>
    </source>
</evidence>
<feature type="region of interest" description="Disordered" evidence="1">
    <location>
        <begin position="127"/>
        <end position="164"/>
    </location>
</feature>
<reference evidence="2 3" key="1">
    <citation type="journal article" date="2019" name="Genome Biol. Evol.">
        <title>Insights into the evolution of the New World diploid cottons (Gossypium, subgenus Houzingenia) based on genome sequencing.</title>
        <authorList>
            <person name="Grover C.E."/>
            <person name="Arick M.A. 2nd"/>
            <person name="Thrash A."/>
            <person name="Conover J.L."/>
            <person name="Sanders W.S."/>
            <person name="Peterson D.G."/>
            <person name="Frelichowski J.E."/>
            <person name="Scheffler J.A."/>
            <person name="Scheffler B.E."/>
            <person name="Wendel J.F."/>
        </authorList>
    </citation>
    <scope>NUCLEOTIDE SEQUENCE [LARGE SCALE GENOMIC DNA]</scope>
    <source>
        <strain evidence="2">57</strain>
        <tissue evidence="2">Leaf</tissue>
    </source>
</reference>
<accession>A0A7J8TXP8</accession>
<evidence type="ECO:0000256" key="1">
    <source>
        <dbReference type="SAM" id="MobiDB-lite"/>
    </source>
</evidence>
<protein>
    <submittedName>
        <fullName evidence="2">Uncharacterized protein</fullName>
    </submittedName>
</protein>
<dbReference type="OrthoDB" id="10606048at2759"/>
<feature type="compositionally biased region" description="Basic residues" evidence="1">
    <location>
        <begin position="128"/>
        <end position="143"/>
    </location>
</feature>
<sequence length="247" mass="28612">MSMVLPIISTSSSKLPLSIPTRNKSCGVPNELEDIRLLLDQRSEVDCLQRLRCTNLIERCTSSSLCKVFCRHLKSLMNFTRSTCRREPMKIDLNSMPNISTSGNIDYITWFKLHGKLYLLSEEERSKQIHRKRPTRPHMRPRLGVHVSSSSSSPPTPNTTLMSAPPLSQYDSYFSGCKSILARKNKMKKKTMLEMKIKIKTEVEMEMEMEMEVMKMMSRNPNHDEILLVINTHRVMAQIWADDRDDF</sequence>
<keyword evidence="3" id="KW-1185">Reference proteome</keyword>
<evidence type="ECO:0000313" key="3">
    <source>
        <dbReference type="Proteomes" id="UP000593573"/>
    </source>
</evidence>